<sequence length="327" mass="30973">MAAAATFVTAGALGIASAAIAAADEASDTTASHPLGTQATLTNGDVVQGWTISDLKQSSDTIPYTPQGTLWEANATDEALQGSVTPIVSNLNARSASGQTYRVLYGVATPQGVNPGTISQGQKTTGKVYFDVTGDNPTSVVYNAGGKDLATWVQPAPSSGPSGSAPAASPRPSAPAGNPSTTAPAGNQQTPAGTPGGAAPAGSQGTPIPAGSQGTPLPAGSEQTPAGTPSTPAPAGTQGTQEVPASTPAPAGTQGTQEVPASTPAPAGTQGTQEVPASTPSTQAPAGGAQGAPAGGAQGAPAAAPAAPAPANPGTAPAGNAGTTPQP</sequence>
<feature type="compositionally biased region" description="Low complexity" evidence="2">
    <location>
        <begin position="312"/>
        <end position="327"/>
    </location>
</feature>
<feature type="compositionally biased region" description="Polar residues" evidence="2">
    <location>
        <begin position="269"/>
        <end position="281"/>
    </location>
</feature>
<evidence type="ECO:0000313" key="6">
    <source>
        <dbReference type="Proteomes" id="UP000179734"/>
    </source>
</evidence>
<feature type="compositionally biased region" description="Low complexity" evidence="2">
    <location>
        <begin position="188"/>
        <end position="207"/>
    </location>
</feature>
<evidence type="ECO:0000256" key="1">
    <source>
        <dbReference type="ARBA" id="ARBA00022729"/>
    </source>
</evidence>
<feature type="signal peptide" evidence="3">
    <location>
        <begin position="1"/>
        <end position="21"/>
    </location>
</feature>
<comment type="caution">
    <text evidence="5">The sequence shown here is derived from an EMBL/GenBank/DDBJ whole genome shotgun (WGS) entry which is preliminary data.</text>
</comment>
<dbReference type="Gene3D" id="2.60.40.1240">
    <property type="match status" value="1"/>
</dbReference>
<evidence type="ECO:0000259" key="4">
    <source>
        <dbReference type="Pfam" id="PF09167"/>
    </source>
</evidence>
<feature type="region of interest" description="Disordered" evidence="2">
    <location>
        <begin position="152"/>
        <end position="327"/>
    </location>
</feature>
<feature type="compositionally biased region" description="Low complexity" evidence="2">
    <location>
        <begin position="223"/>
        <end position="240"/>
    </location>
</feature>
<evidence type="ECO:0000256" key="2">
    <source>
        <dbReference type="SAM" id="MobiDB-lite"/>
    </source>
</evidence>
<keyword evidence="1 3" id="KW-0732">Signal</keyword>
<feature type="chain" id="PRO_5010349143" description="MPT63-like domain-containing protein" evidence="3">
    <location>
        <begin position="22"/>
        <end position="327"/>
    </location>
</feature>
<dbReference type="AlphaFoldDB" id="A0A1S1MSR8"/>
<proteinExistence type="predicted"/>
<keyword evidence="6" id="KW-1185">Reference proteome</keyword>
<name>A0A1S1MSR8_9MYCO</name>
<reference evidence="5 6" key="1">
    <citation type="submission" date="2016-10" db="EMBL/GenBank/DDBJ databases">
        <title>Genome sequence of Mycobacterium talmonii.</title>
        <authorList>
            <person name="Greninger A.L."/>
            <person name="Elliott B."/>
            <person name="Vasireddy S."/>
            <person name="Vasireddy R."/>
        </authorList>
    </citation>
    <scope>NUCLEOTIDE SEQUENCE [LARGE SCALE GENOMIC DNA]</scope>
    <source>
        <strain evidence="6">NE-TNMC-100812</strain>
    </source>
</reference>
<accession>A0A1S1MSR8</accession>
<dbReference type="Proteomes" id="UP000179734">
    <property type="component" value="Unassembled WGS sequence"/>
</dbReference>
<evidence type="ECO:0000256" key="3">
    <source>
        <dbReference type="SAM" id="SignalP"/>
    </source>
</evidence>
<organism evidence="5 6">
    <name type="scientific">Mycobacterium talmoniae</name>
    <dbReference type="NCBI Taxonomy" id="1858794"/>
    <lineage>
        <taxon>Bacteria</taxon>
        <taxon>Bacillati</taxon>
        <taxon>Actinomycetota</taxon>
        <taxon>Actinomycetes</taxon>
        <taxon>Mycobacteriales</taxon>
        <taxon>Mycobacteriaceae</taxon>
        <taxon>Mycobacterium</taxon>
    </lineage>
</organism>
<feature type="compositionally biased region" description="Gly residues" evidence="2">
    <location>
        <begin position="288"/>
        <end position="298"/>
    </location>
</feature>
<feature type="domain" description="MPT63-like" evidence="4">
    <location>
        <begin position="33"/>
        <end position="152"/>
    </location>
</feature>
<dbReference type="InterPro" id="IPR015250">
    <property type="entry name" value="MPT63-like"/>
</dbReference>
<gene>
    <name evidence="5" type="ORF">BKN37_26185</name>
</gene>
<feature type="compositionally biased region" description="Low complexity" evidence="2">
    <location>
        <begin position="155"/>
        <end position="180"/>
    </location>
</feature>
<protein>
    <recommendedName>
        <fullName evidence="4">MPT63-like domain-containing protein</fullName>
    </recommendedName>
</protein>
<evidence type="ECO:0000313" key="5">
    <source>
        <dbReference type="EMBL" id="OHU86831.1"/>
    </source>
</evidence>
<dbReference type="EMBL" id="MLQM01000273">
    <property type="protein sequence ID" value="OHU86831.1"/>
    <property type="molecule type" value="Genomic_DNA"/>
</dbReference>
<dbReference type="Pfam" id="PF09167">
    <property type="entry name" value="DUF1942"/>
    <property type="match status" value="1"/>
</dbReference>
<dbReference type="GO" id="GO:0005615">
    <property type="term" value="C:extracellular space"/>
    <property type="evidence" value="ECO:0007669"/>
    <property type="project" value="InterPro"/>
</dbReference>
<dbReference type="SUPFAM" id="SSF81982">
    <property type="entry name" value="Antigen MPT63/MPB63 (immunoprotective extracellular protein)"/>
    <property type="match status" value="1"/>
</dbReference>
<dbReference type="InterPro" id="IPR029050">
    <property type="entry name" value="Immunoprotect_excell_Ig-like"/>
</dbReference>